<gene>
    <name evidence="2" type="ORF">OS493_023445</name>
</gene>
<feature type="region of interest" description="Disordered" evidence="1">
    <location>
        <begin position="193"/>
        <end position="241"/>
    </location>
</feature>
<comment type="caution">
    <text evidence="2">The sequence shown here is derived from an EMBL/GenBank/DDBJ whole genome shotgun (WGS) entry which is preliminary data.</text>
</comment>
<organism evidence="2 3">
    <name type="scientific">Desmophyllum pertusum</name>
    <dbReference type="NCBI Taxonomy" id="174260"/>
    <lineage>
        <taxon>Eukaryota</taxon>
        <taxon>Metazoa</taxon>
        <taxon>Cnidaria</taxon>
        <taxon>Anthozoa</taxon>
        <taxon>Hexacorallia</taxon>
        <taxon>Scleractinia</taxon>
        <taxon>Caryophylliina</taxon>
        <taxon>Caryophylliidae</taxon>
        <taxon>Desmophyllum</taxon>
    </lineage>
</organism>
<dbReference type="Proteomes" id="UP001163046">
    <property type="component" value="Unassembled WGS sequence"/>
</dbReference>
<feature type="compositionally biased region" description="Basic and acidic residues" evidence="1">
    <location>
        <begin position="202"/>
        <end position="241"/>
    </location>
</feature>
<reference evidence="2" key="1">
    <citation type="submission" date="2023-01" db="EMBL/GenBank/DDBJ databases">
        <title>Genome assembly of the deep-sea coral Lophelia pertusa.</title>
        <authorList>
            <person name="Herrera S."/>
            <person name="Cordes E."/>
        </authorList>
    </citation>
    <scope>NUCLEOTIDE SEQUENCE</scope>
    <source>
        <strain evidence="2">USNM1676648</strain>
        <tissue evidence="2">Polyp</tissue>
    </source>
</reference>
<keyword evidence="3" id="KW-1185">Reference proteome</keyword>
<name>A0A9X0D251_9CNID</name>
<dbReference type="AlphaFoldDB" id="A0A9X0D251"/>
<evidence type="ECO:0000313" key="2">
    <source>
        <dbReference type="EMBL" id="KAJ7384120.1"/>
    </source>
</evidence>
<evidence type="ECO:0000313" key="3">
    <source>
        <dbReference type="Proteomes" id="UP001163046"/>
    </source>
</evidence>
<proteinExistence type="predicted"/>
<accession>A0A9X0D251</accession>
<evidence type="ECO:0000256" key="1">
    <source>
        <dbReference type="SAM" id="MobiDB-lite"/>
    </source>
</evidence>
<sequence length="241" mass="27892">MAEQIPVTPSSSETFVGLSSRRLYTSSGSSGVNTAGYAFVRLLPRPATTPPTTENFPAKPSKYNPPDFVTTVKFMRAKLYEVARSSEDNHEPSELKPFHQIWKNELQKADWYTDTNQFKFYLKVAQFTRRCFGKVLEIDRKVKRRMIRINNAQNVTQGTFKEILYGVDEQYQYRVLSDLAEGKMTLAEWRKTKTAKGTKTKQTKEGDIIKEKHADREDLRDRNEKLREEMSRLEKKTPGGH</sequence>
<dbReference type="EMBL" id="MU825890">
    <property type="protein sequence ID" value="KAJ7384120.1"/>
    <property type="molecule type" value="Genomic_DNA"/>
</dbReference>
<protein>
    <submittedName>
        <fullName evidence="2">Uncharacterized protein</fullName>
    </submittedName>
</protein>